<name>A0ABM1H0I2_SOLPN</name>
<dbReference type="InterPro" id="IPR012337">
    <property type="entry name" value="RNaseH-like_sf"/>
</dbReference>
<gene>
    <name evidence="4" type="primary">LOC107022587</name>
</gene>
<evidence type="ECO:0000313" key="3">
    <source>
        <dbReference type="Proteomes" id="UP000694930"/>
    </source>
</evidence>
<keyword evidence="3" id="KW-1185">Reference proteome</keyword>
<feature type="region of interest" description="Disordered" evidence="1">
    <location>
        <begin position="1"/>
        <end position="22"/>
    </location>
</feature>
<dbReference type="Gene3D" id="3.30.420.10">
    <property type="entry name" value="Ribonuclease H-like superfamily/Ribonuclease H"/>
    <property type="match status" value="2"/>
</dbReference>
<feature type="domain" description="Integrase catalytic" evidence="2">
    <location>
        <begin position="8"/>
        <end position="199"/>
    </location>
</feature>
<dbReference type="PANTHER" id="PTHR48475:SF1">
    <property type="entry name" value="RNASE H TYPE-1 DOMAIN-CONTAINING PROTEIN"/>
    <property type="match status" value="1"/>
</dbReference>
<dbReference type="SUPFAM" id="SSF53098">
    <property type="entry name" value="Ribonuclease H-like"/>
    <property type="match status" value="1"/>
</dbReference>
<dbReference type="PANTHER" id="PTHR48475">
    <property type="entry name" value="RIBONUCLEASE H"/>
    <property type="match status" value="1"/>
</dbReference>
<reference evidence="3" key="1">
    <citation type="journal article" date="2014" name="Nat. Genet.">
        <title>The genome of the stress-tolerant wild tomato species Solanum pennellii.</title>
        <authorList>
            <person name="Bolger A."/>
            <person name="Scossa F."/>
            <person name="Bolger M.E."/>
            <person name="Lanz C."/>
            <person name="Maumus F."/>
            <person name="Tohge T."/>
            <person name="Quesneville H."/>
            <person name="Alseekh S."/>
            <person name="Sorensen I."/>
            <person name="Lichtenstein G."/>
            <person name="Fich E.A."/>
            <person name="Conte M."/>
            <person name="Keller H."/>
            <person name="Schneeberger K."/>
            <person name="Schwacke R."/>
            <person name="Ofner I."/>
            <person name="Vrebalov J."/>
            <person name="Xu Y."/>
            <person name="Osorio S."/>
            <person name="Aflitos S.A."/>
            <person name="Schijlen E."/>
            <person name="Jimenez-Gomez J.M."/>
            <person name="Ryngajllo M."/>
            <person name="Kimura S."/>
            <person name="Kumar R."/>
            <person name="Koenig D."/>
            <person name="Headland L.R."/>
            <person name="Maloof J.N."/>
            <person name="Sinha N."/>
            <person name="van Ham R.C."/>
            <person name="Lankhorst R.K."/>
            <person name="Mao L."/>
            <person name="Vogel A."/>
            <person name="Arsova B."/>
            <person name="Panstruga R."/>
            <person name="Fei Z."/>
            <person name="Rose J.K."/>
            <person name="Zamir D."/>
            <person name="Carrari F."/>
            <person name="Giovannoni J.J."/>
            <person name="Weigel D."/>
            <person name="Usadel B."/>
            <person name="Fernie A.R."/>
        </authorList>
    </citation>
    <scope>NUCLEOTIDE SEQUENCE [LARGE SCALE GENOMIC DNA]</scope>
    <source>
        <strain evidence="3">cv. LA0716</strain>
    </source>
</reference>
<evidence type="ECO:0000313" key="4">
    <source>
        <dbReference type="RefSeq" id="XP_015078670.1"/>
    </source>
</evidence>
<organism evidence="3 4">
    <name type="scientific">Solanum pennellii</name>
    <name type="common">Tomato</name>
    <name type="synonym">Lycopersicon pennellii</name>
    <dbReference type="NCBI Taxonomy" id="28526"/>
    <lineage>
        <taxon>Eukaryota</taxon>
        <taxon>Viridiplantae</taxon>
        <taxon>Streptophyta</taxon>
        <taxon>Embryophyta</taxon>
        <taxon>Tracheophyta</taxon>
        <taxon>Spermatophyta</taxon>
        <taxon>Magnoliopsida</taxon>
        <taxon>eudicotyledons</taxon>
        <taxon>Gunneridae</taxon>
        <taxon>Pentapetalae</taxon>
        <taxon>asterids</taxon>
        <taxon>lamiids</taxon>
        <taxon>Solanales</taxon>
        <taxon>Solanaceae</taxon>
        <taxon>Solanoideae</taxon>
        <taxon>Solaneae</taxon>
        <taxon>Solanum</taxon>
        <taxon>Solanum subgen. Lycopersicon</taxon>
    </lineage>
</organism>
<dbReference type="InterPro" id="IPR036397">
    <property type="entry name" value="RNaseH_sf"/>
</dbReference>
<evidence type="ECO:0000259" key="2">
    <source>
        <dbReference type="PROSITE" id="PS50994"/>
    </source>
</evidence>
<accession>A0ABM1H0I2</accession>
<dbReference type="InterPro" id="IPR001584">
    <property type="entry name" value="Integrase_cat-core"/>
</dbReference>
<proteinExistence type="predicted"/>
<sequence>MRKVAKKLPNTPKKQQVAKRKQSGKWQNNFFLNREVLYRKSPNLGLLGYVDVAEATKLLEELHAGVHGDLIKVPPHELNATWPFAAWGMDVIESIENAASNGHRFVLVAIDYFTKWAEAASYKVICEQFKITSRNSTAYRPQMNGVVEATTKNIKRILRKIMDNYKCWHENLPYALLGYCTTIQTSTGATPYILVYGTEAAIPTEVEIPSLRIIQKNGLSDAERIRDQYEQCTLTDEKK</sequence>
<dbReference type="PROSITE" id="PS50994">
    <property type="entry name" value="INTEGRASE"/>
    <property type="match status" value="1"/>
</dbReference>
<dbReference type="RefSeq" id="XP_015078670.1">
    <property type="nucleotide sequence ID" value="XM_015223184.1"/>
</dbReference>
<dbReference type="GeneID" id="107022587"/>
<dbReference type="Proteomes" id="UP000694930">
    <property type="component" value="Chromosome 1"/>
</dbReference>
<reference evidence="4" key="2">
    <citation type="submission" date="2025-08" db="UniProtKB">
        <authorList>
            <consortium name="RefSeq"/>
        </authorList>
    </citation>
    <scope>IDENTIFICATION</scope>
</reference>
<protein>
    <submittedName>
        <fullName evidence="4">Uncharacterized protein LOC107022587</fullName>
    </submittedName>
</protein>
<evidence type="ECO:0000256" key="1">
    <source>
        <dbReference type="SAM" id="MobiDB-lite"/>
    </source>
</evidence>